<comment type="function">
    <text evidence="8">May act as a component of the auxin efflux carrier.</text>
</comment>
<protein>
    <recommendedName>
        <fullName evidence="8">Auxin efflux carrier component</fullName>
    </recommendedName>
</protein>
<feature type="transmembrane region" description="Helical" evidence="8">
    <location>
        <begin position="304"/>
        <end position="327"/>
    </location>
</feature>
<evidence type="ECO:0000256" key="1">
    <source>
        <dbReference type="ARBA" id="ARBA00004141"/>
    </source>
</evidence>
<dbReference type="GO" id="GO:0009734">
    <property type="term" value="P:auxin-activated signaling pathway"/>
    <property type="evidence" value="ECO:0007669"/>
    <property type="project" value="UniProtKB-UniRule"/>
</dbReference>
<keyword evidence="4 8" id="KW-0812">Transmembrane</keyword>
<feature type="transmembrane region" description="Helical" evidence="8">
    <location>
        <begin position="40"/>
        <end position="59"/>
    </location>
</feature>
<dbReference type="InterPro" id="IPR051107">
    <property type="entry name" value="Auxin_Efflux_Carrier"/>
</dbReference>
<evidence type="ECO:0000256" key="7">
    <source>
        <dbReference type="ARBA" id="ARBA00023294"/>
    </source>
</evidence>
<dbReference type="InterPro" id="IPR014024">
    <property type="entry name" value="Auxin_eff_plant"/>
</dbReference>
<evidence type="ECO:0000313" key="9">
    <source>
        <dbReference type="EMBL" id="CAD1821963.1"/>
    </source>
</evidence>
<dbReference type="GO" id="GO:0010329">
    <property type="term" value="F:auxin efflux transmembrane transporter activity"/>
    <property type="evidence" value="ECO:0007669"/>
    <property type="project" value="TreeGrafter"/>
</dbReference>
<sequence>MISGSGLYAVAKAMAPLYFAMAVGYASVRWWRAFTPEQCAGLNHFVAVLAMPLLIFRMVAGNNPYAMTLRLLLADSLQKLLLLAALLAWALRRRRRRRDASHSSASSPSPLAWAVTMFSLATLPNTVIMGVPLLDGMYGASGGGHMVQIVFLQFAVWYVLTYVFFFRYLLKLSENGVFIISGTTFTSTQQVQRCRIPLRDHRGRSQLHGRAAPAAGGRCINRHECEYLDAAAVGGNDNETVDPAPPTMPKKEAEIADVDAATYRLDVEAQEEEGAAVPPMPPPPAVKVVMVMAGKKLMKVPSTYASFLGLLWSLISFRCGIKMPTIIDDSLSVISITAVGLSMFSIGTFMARQTRFISCGYSMAIVSTLIRFLIGPITMGATSLVVGLHGTLLHIAIVQAALPLAVLSFVYAEEYKLHADIMSTGVIVGNFVSVPVTIVYYILLGL</sequence>
<evidence type="ECO:0000256" key="8">
    <source>
        <dbReference type="RuleBase" id="RU362108"/>
    </source>
</evidence>
<evidence type="ECO:0000256" key="2">
    <source>
        <dbReference type="ARBA" id="ARBA00009177"/>
    </source>
</evidence>
<evidence type="ECO:0000256" key="4">
    <source>
        <dbReference type="ARBA" id="ARBA00022692"/>
    </source>
</evidence>
<evidence type="ECO:0000256" key="3">
    <source>
        <dbReference type="ARBA" id="ARBA00022448"/>
    </source>
</evidence>
<dbReference type="InterPro" id="IPR004776">
    <property type="entry name" value="Mem_transp_PIN-like"/>
</dbReference>
<gene>
    <name evidence="9" type="ORF">CB5_LOCUS5174</name>
</gene>
<comment type="similarity">
    <text evidence="2 8">Belongs to the auxin efflux carrier (TC 2.A.69.1) family.</text>
</comment>
<keyword evidence="6 8" id="KW-0472">Membrane</keyword>
<dbReference type="GO" id="GO:0005783">
    <property type="term" value="C:endoplasmic reticulum"/>
    <property type="evidence" value="ECO:0007669"/>
    <property type="project" value="TreeGrafter"/>
</dbReference>
<dbReference type="GO" id="GO:0005886">
    <property type="term" value="C:plasma membrane"/>
    <property type="evidence" value="ECO:0007669"/>
    <property type="project" value="TreeGrafter"/>
</dbReference>
<dbReference type="NCBIfam" id="TIGR00946">
    <property type="entry name" value="2a69"/>
    <property type="match status" value="1"/>
</dbReference>
<comment type="subcellular location">
    <subcellularLocation>
        <location evidence="1 8">Membrane</location>
        <topology evidence="1 8">Multi-pass membrane protein</topology>
    </subcellularLocation>
</comment>
<dbReference type="PANTHER" id="PTHR31752">
    <property type="entry name" value="AUXIN EFFLUX CARRIER COMPONENT 1B-RELATED"/>
    <property type="match status" value="1"/>
</dbReference>
<dbReference type="GO" id="GO:0009926">
    <property type="term" value="P:auxin polar transport"/>
    <property type="evidence" value="ECO:0007669"/>
    <property type="project" value="TreeGrafter"/>
</dbReference>
<proteinExistence type="inferred from homology"/>
<organism evidence="9">
    <name type="scientific">Ananas comosus var. bracteatus</name>
    <name type="common">red pineapple</name>
    <dbReference type="NCBI Taxonomy" id="296719"/>
    <lineage>
        <taxon>Eukaryota</taxon>
        <taxon>Viridiplantae</taxon>
        <taxon>Streptophyta</taxon>
        <taxon>Embryophyta</taxon>
        <taxon>Tracheophyta</taxon>
        <taxon>Spermatophyta</taxon>
        <taxon>Magnoliopsida</taxon>
        <taxon>Liliopsida</taxon>
        <taxon>Poales</taxon>
        <taxon>Bromeliaceae</taxon>
        <taxon>Bromelioideae</taxon>
        <taxon>Ananas</taxon>
    </lineage>
</organism>
<keyword evidence="3 8" id="KW-0813">Transport</keyword>
<name>A0A6V7NTN1_ANACO</name>
<evidence type="ECO:0000256" key="6">
    <source>
        <dbReference type="ARBA" id="ARBA00023136"/>
    </source>
</evidence>
<dbReference type="PANTHER" id="PTHR31752:SF45">
    <property type="entry name" value="AUXIN EFFLUX CARRIER COMPONENT 9-RELATED"/>
    <property type="match status" value="1"/>
</dbReference>
<dbReference type="Pfam" id="PF03547">
    <property type="entry name" value="Mem_trans"/>
    <property type="match status" value="1"/>
</dbReference>
<reference evidence="9" key="1">
    <citation type="submission" date="2020-07" db="EMBL/GenBank/DDBJ databases">
        <authorList>
            <person name="Lin J."/>
        </authorList>
    </citation>
    <scope>NUCLEOTIDE SEQUENCE</scope>
</reference>
<evidence type="ECO:0000256" key="5">
    <source>
        <dbReference type="ARBA" id="ARBA00022989"/>
    </source>
</evidence>
<accession>A0A6V7NTN1</accession>
<feature type="transmembrane region" description="Helical" evidence="8">
    <location>
        <begin position="392"/>
        <end position="412"/>
    </location>
</feature>
<feature type="transmembrane region" description="Helical" evidence="8">
    <location>
        <begin position="71"/>
        <end position="91"/>
    </location>
</feature>
<feature type="transmembrane region" description="Helical" evidence="8">
    <location>
        <begin position="6"/>
        <end position="28"/>
    </location>
</feature>
<feature type="transmembrane region" description="Helical" evidence="8">
    <location>
        <begin position="424"/>
        <end position="443"/>
    </location>
</feature>
<feature type="transmembrane region" description="Helical" evidence="8">
    <location>
        <begin position="146"/>
        <end position="170"/>
    </location>
</feature>
<feature type="transmembrane region" description="Helical" evidence="8">
    <location>
        <begin position="363"/>
        <end position="386"/>
    </location>
</feature>
<dbReference type="AlphaFoldDB" id="A0A6V7NTN1"/>
<feature type="transmembrane region" description="Helical" evidence="8">
    <location>
        <begin position="111"/>
        <end position="134"/>
    </location>
</feature>
<keyword evidence="5 8" id="KW-1133">Transmembrane helix</keyword>
<feature type="transmembrane region" description="Helical" evidence="8">
    <location>
        <begin position="333"/>
        <end position="351"/>
    </location>
</feature>
<keyword evidence="7 8" id="KW-0927">Auxin signaling pathway</keyword>
<dbReference type="EMBL" id="LR862142">
    <property type="protein sequence ID" value="CAD1821963.1"/>
    <property type="molecule type" value="Genomic_DNA"/>
</dbReference>